<dbReference type="SUPFAM" id="SSF75169">
    <property type="entry name" value="DsrEFH-like"/>
    <property type="match status" value="1"/>
</dbReference>
<dbReference type="Pfam" id="PF02635">
    <property type="entry name" value="DsrE"/>
    <property type="match status" value="1"/>
</dbReference>
<protein>
    <submittedName>
        <fullName evidence="1">Sulfur reductase DrsE</fullName>
    </submittedName>
</protein>
<dbReference type="Proteomes" id="UP000825123">
    <property type="component" value="Chromosome"/>
</dbReference>
<accession>A0A8D5U6F9</accession>
<evidence type="ECO:0000313" key="2">
    <source>
        <dbReference type="Proteomes" id="UP000825123"/>
    </source>
</evidence>
<name>A0A8D5U6F9_9CREN</name>
<dbReference type="InterPro" id="IPR027396">
    <property type="entry name" value="DsrEFH-like"/>
</dbReference>
<dbReference type="InterPro" id="IPR003787">
    <property type="entry name" value="Sulphur_relay_DsrE/F-like"/>
</dbReference>
<sequence>MKVVVQVSDSDKVAQAVKSVVNLVNDLGEELEEVEVVFHQSAIVATTSAESVRPLLDRERVKVVACRNSLKAQGISEDSLPRGVKVVTSGVGEIVRRQKEGWIYLKL</sequence>
<dbReference type="KEGG" id="csty:KN1_11750"/>
<dbReference type="GeneID" id="66162911"/>
<dbReference type="EMBL" id="AP024597">
    <property type="protein sequence ID" value="BCU69878.1"/>
    <property type="molecule type" value="Genomic_DNA"/>
</dbReference>
<reference evidence="1 2" key="1">
    <citation type="submission" date="2021-04" db="EMBL/GenBank/DDBJ databases">
        <title>Complete genome sequence of Stygiolobus sp. KN-1.</title>
        <authorList>
            <person name="Nakamura K."/>
            <person name="Sakai H."/>
            <person name="Kurosawa N."/>
        </authorList>
    </citation>
    <scope>NUCLEOTIDE SEQUENCE [LARGE SCALE GENOMIC DNA]</scope>
    <source>
        <strain evidence="1 2">KN-1</strain>
    </source>
</reference>
<proteinExistence type="predicted"/>
<dbReference type="Gene3D" id="3.40.1260.10">
    <property type="entry name" value="DsrEFH-like"/>
    <property type="match status" value="1"/>
</dbReference>
<dbReference type="AlphaFoldDB" id="A0A8D5U6F9"/>
<gene>
    <name evidence="1" type="ORF">KN1_11750</name>
</gene>
<dbReference type="RefSeq" id="WP_221289914.1">
    <property type="nucleotide sequence ID" value="NZ_AP024597.1"/>
</dbReference>
<evidence type="ECO:0000313" key="1">
    <source>
        <dbReference type="EMBL" id="BCU69878.1"/>
    </source>
</evidence>
<dbReference type="PANTHER" id="PTHR37691:SF1">
    <property type="entry name" value="BLR3518 PROTEIN"/>
    <property type="match status" value="1"/>
</dbReference>
<organism evidence="1 2">
    <name type="scientific">Stygiolobus caldivivus</name>
    <dbReference type="NCBI Taxonomy" id="2824673"/>
    <lineage>
        <taxon>Archaea</taxon>
        <taxon>Thermoproteota</taxon>
        <taxon>Thermoprotei</taxon>
        <taxon>Sulfolobales</taxon>
        <taxon>Sulfolobaceae</taxon>
        <taxon>Stygiolobus</taxon>
    </lineage>
</organism>
<keyword evidence="2" id="KW-1185">Reference proteome</keyword>
<dbReference type="PANTHER" id="PTHR37691">
    <property type="entry name" value="BLR3518 PROTEIN"/>
    <property type="match status" value="1"/>
</dbReference>